<feature type="transmembrane region" description="Helical" evidence="14">
    <location>
        <begin position="138"/>
        <end position="162"/>
    </location>
</feature>
<feature type="transmembrane region" description="Helical" evidence="14">
    <location>
        <begin position="112"/>
        <end position="132"/>
    </location>
</feature>
<keyword evidence="8" id="KW-0915">Sodium</keyword>
<comment type="similarity">
    <text evidence="2 13">Belongs to the sodium:solute symporter (SSF) (TC 2.A.21) family.</text>
</comment>
<evidence type="ECO:0000256" key="10">
    <source>
        <dbReference type="ARBA" id="ARBA00023136"/>
    </source>
</evidence>
<feature type="transmembrane region" description="Helical" evidence="14">
    <location>
        <begin position="212"/>
        <end position="231"/>
    </location>
</feature>
<keyword evidence="9" id="KW-0406">Ion transport</keyword>
<feature type="transmembrane region" description="Helical" evidence="14">
    <location>
        <begin position="390"/>
        <end position="410"/>
    </location>
</feature>
<dbReference type="OrthoDB" id="9789704at2"/>
<comment type="subcellular location">
    <subcellularLocation>
        <location evidence="1">Cell membrane</location>
        <topology evidence="1">Multi-pass membrane protein</topology>
    </subcellularLocation>
</comment>
<evidence type="ECO:0000256" key="4">
    <source>
        <dbReference type="ARBA" id="ARBA00022475"/>
    </source>
</evidence>
<evidence type="ECO:0000256" key="5">
    <source>
        <dbReference type="ARBA" id="ARBA00022692"/>
    </source>
</evidence>
<evidence type="ECO:0000256" key="2">
    <source>
        <dbReference type="ARBA" id="ARBA00006434"/>
    </source>
</evidence>
<feature type="transmembrane region" description="Helical" evidence="14">
    <location>
        <begin position="339"/>
        <end position="357"/>
    </location>
</feature>
<gene>
    <name evidence="15" type="ORF">KX01_343</name>
</gene>
<evidence type="ECO:0000256" key="13">
    <source>
        <dbReference type="RuleBase" id="RU362091"/>
    </source>
</evidence>
<feature type="transmembrane region" description="Helical" evidence="14">
    <location>
        <begin position="363"/>
        <end position="383"/>
    </location>
</feature>
<dbReference type="EMBL" id="CP009654">
    <property type="protein sequence ID" value="APC96730.1"/>
    <property type="molecule type" value="Genomic_DNA"/>
</dbReference>
<feature type="transmembrane region" description="Helical" evidence="14">
    <location>
        <begin position="174"/>
        <end position="192"/>
    </location>
</feature>
<comment type="catalytic activity">
    <reaction evidence="12">
        <text>L-proline(in) + Na(+)(in) = L-proline(out) + Na(+)(out)</text>
        <dbReference type="Rhea" id="RHEA:28967"/>
        <dbReference type="ChEBI" id="CHEBI:29101"/>
        <dbReference type="ChEBI" id="CHEBI:60039"/>
    </reaction>
</comment>
<name>A0A1J0KSQ9_9GAMM</name>
<evidence type="ECO:0000256" key="6">
    <source>
        <dbReference type="ARBA" id="ARBA00022847"/>
    </source>
</evidence>
<keyword evidence="10 14" id="KW-0472">Membrane</keyword>
<evidence type="ECO:0000256" key="12">
    <source>
        <dbReference type="ARBA" id="ARBA00033708"/>
    </source>
</evidence>
<dbReference type="KEGG" id="frc:KX01_343"/>
<dbReference type="GO" id="GO:0015293">
    <property type="term" value="F:symporter activity"/>
    <property type="evidence" value="ECO:0007669"/>
    <property type="project" value="UniProtKB-KW"/>
</dbReference>
<dbReference type="InterPro" id="IPR050277">
    <property type="entry name" value="Sodium:Solute_Symporter"/>
</dbReference>
<feature type="transmembrane region" description="Helical" evidence="14">
    <location>
        <begin position="64"/>
        <end position="86"/>
    </location>
</feature>
<feature type="transmembrane region" description="Helical" evidence="14">
    <location>
        <begin position="243"/>
        <end position="270"/>
    </location>
</feature>
<dbReference type="STRING" id="1542390.KX01_343"/>
<evidence type="ECO:0000256" key="7">
    <source>
        <dbReference type="ARBA" id="ARBA00022989"/>
    </source>
</evidence>
<dbReference type="InterPro" id="IPR001734">
    <property type="entry name" value="Na/solute_symporter"/>
</dbReference>
<protein>
    <submittedName>
        <fullName evidence="15">Solute symporter family protein</fullName>
    </submittedName>
</protein>
<dbReference type="Pfam" id="PF00474">
    <property type="entry name" value="SSF"/>
    <property type="match status" value="1"/>
</dbReference>
<evidence type="ECO:0000256" key="8">
    <source>
        <dbReference type="ARBA" id="ARBA00023053"/>
    </source>
</evidence>
<keyword evidence="6" id="KW-0769">Symport</keyword>
<dbReference type="InterPro" id="IPR038377">
    <property type="entry name" value="Na/Glc_symporter_sf"/>
</dbReference>
<dbReference type="Gene3D" id="1.20.1730.10">
    <property type="entry name" value="Sodium/glucose cotransporter"/>
    <property type="match status" value="1"/>
</dbReference>
<evidence type="ECO:0000313" key="15">
    <source>
        <dbReference type="EMBL" id="APC96730.1"/>
    </source>
</evidence>
<keyword evidence="16" id="KW-1185">Reference proteome</keyword>
<dbReference type="RefSeq" id="WP_083578883.1">
    <property type="nucleotide sequence ID" value="NZ_CP009654.1"/>
</dbReference>
<feature type="transmembrane region" description="Helical" evidence="14">
    <location>
        <begin position="298"/>
        <end position="318"/>
    </location>
</feature>
<accession>A0A1J0KSQ9</accession>
<keyword evidence="4" id="KW-1003">Cell membrane</keyword>
<feature type="transmembrane region" description="Helical" evidence="14">
    <location>
        <begin position="416"/>
        <end position="437"/>
    </location>
</feature>
<dbReference type="GO" id="GO:0006814">
    <property type="term" value="P:sodium ion transport"/>
    <property type="evidence" value="ECO:0007669"/>
    <property type="project" value="UniProtKB-KW"/>
</dbReference>
<dbReference type="PROSITE" id="PS50283">
    <property type="entry name" value="NA_SOLUT_SYMP_3"/>
    <property type="match status" value="1"/>
</dbReference>
<dbReference type="PANTHER" id="PTHR48086">
    <property type="entry name" value="SODIUM/PROLINE SYMPORTER-RELATED"/>
    <property type="match status" value="1"/>
</dbReference>
<reference evidence="16" key="1">
    <citation type="submission" date="2014-10" db="EMBL/GenBank/DDBJ databases">
        <authorList>
            <person name="Kuske C.R."/>
            <person name="Challacombe J.F."/>
            <person name="Daligault H.E."/>
            <person name="Davenport K.W."/>
            <person name="Johnson S.L."/>
            <person name="Siddaramappa S."/>
            <person name="Petersen J.M."/>
        </authorList>
    </citation>
    <scope>NUCLEOTIDE SEQUENCE [LARGE SCALE GENOMIC DNA]</scope>
    <source>
        <strain evidence="16">CA97-1460</strain>
    </source>
</reference>
<keyword evidence="3" id="KW-0813">Transport</keyword>
<organism evidence="15 16">
    <name type="scientific">Francisella frigiditurris</name>
    <dbReference type="NCBI Taxonomy" id="1542390"/>
    <lineage>
        <taxon>Bacteria</taxon>
        <taxon>Pseudomonadati</taxon>
        <taxon>Pseudomonadota</taxon>
        <taxon>Gammaproteobacteria</taxon>
        <taxon>Thiotrichales</taxon>
        <taxon>Francisellaceae</taxon>
        <taxon>Francisella</taxon>
    </lineage>
</organism>
<dbReference type="AlphaFoldDB" id="A0A1J0KSQ9"/>
<evidence type="ECO:0000256" key="14">
    <source>
        <dbReference type="SAM" id="Phobius"/>
    </source>
</evidence>
<keyword evidence="5 14" id="KW-0812">Transmembrane</keyword>
<evidence type="ECO:0000256" key="9">
    <source>
        <dbReference type="ARBA" id="ARBA00023065"/>
    </source>
</evidence>
<evidence type="ECO:0000256" key="11">
    <source>
        <dbReference type="ARBA" id="ARBA00023201"/>
    </source>
</evidence>
<dbReference type="PANTHER" id="PTHR48086:SF3">
    <property type="entry name" value="SODIUM_PROLINE SYMPORTER"/>
    <property type="match status" value="1"/>
</dbReference>
<sequence>MMFFAFILIFILVSIVSLKTQRKTSSSQTYFVANKEIGMFALIATLVMTELNTSTLLGFTSLGALYGSSAVSLVLVFLVGLLFYAISVAKKWKGFDGVSVTTFFKRRYNDTIGYIAASILLVAMIGFSANYIKSLTLIFMPLLPSLNEWVLSGIFCIVMLVISLRGGIRTIIRLDVLSFLITIIVVPLWLYYAVSFEQTSDAIVHTESFSTSVLISLVIITMFTYILAPWYGQKMFTAKTTKVAFLSVIVAAILITVIYGIAILSVSLVAKKIAINIQPQEVFPYLINHQLPKFLQGITYAVLFFIATTTIVGIWNTISSIVIAHNHKAIHNTSLKRSIFITLGVALLTYLLANLFIDQIFEKMVLMNIPISALAFSLLGGFFWKRVNVLASLISIVVGLAGGVFCYFYFGEQNYMWYWAMYVIPSSFLSGVVFTFIGQPFFNKEHI</sequence>
<evidence type="ECO:0000313" key="16">
    <source>
        <dbReference type="Proteomes" id="UP000182521"/>
    </source>
</evidence>
<dbReference type="Proteomes" id="UP000182521">
    <property type="component" value="Chromosome"/>
</dbReference>
<dbReference type="GO" id="GO:0005886">
    <property type="term" value="C:plasma membrane"/>
    <property type="evidence" value="ECO:0007669"/>
    <property type="project" value="UniProtKB-SubCell"/>
</dbReference>
<evidence type="ECO:0000256" key="3">
    <source>
        <dbReference type="ARBA" id="ARBA00022448"/>
    </source>
</evidence>
<evidence type="ECO:0000256" key="1">
    <source>
        <dbReference type="ARBA" id="ARBA00004651"/>
    </source>
</evidence>
<proteinExistence type="inferred from homology"/>
<keyword evidence="11" id="KW-0739">Sodium transport</keyword>
<keyword evidence="7 14" id="KW-1133">Transmembrane helix</keyword>